<keyword evidence="5" id="KW-0808">Transferase</keyword>
<dbReference type="GO" id="GO:0003677">
    <property type="term" value="F:DNA binding"/>
    <property type="evidence" value="ECO:0007669"/>
    <property type="project" value="InterPro"/>
</dbReference>
<dbReference type="Gene3D" id="2.170.270.10">
    <property type="entry name" value="SET domain"/>
    <property type="match status" value="2"/>
</dbReference>
<comment type="catalytic activity">
    <reaction evidence="15">
        <text>N(6),N(6)-dimethyl-L-lysyl(9)-[histone H3] + S-adenosyl-L-methionine = N(6),N(6),N(6)-trimethyl-L-lysyl(9)-[histone H3] + S-adenosyl-L-homocysteine + H(+)</text>
        <dbReference type="Rhea" id="RHEA:60288"/>
        <dbReference type="Rhea" id="RHEA-COMP:15538"/>
        <dbReference type="Rhea" id="RHEA-COMP:15541"/>
        <dbReference type="ChEBI" id="CHEBI:15378"/>
        <dbReference type="ChEBI" id="CHEBI:57856"/>
        <dbReference type="ChEBI" id="CHEBI:59789"/>
        <dbReference type="ChEBI" id="CHEBI:61961"/>
        <dbReference type="ChEBI" id="CHEBI:61976"/>
        <dbReference type="EC" id="2.1.1.366"/>
    </reaction>
</comment>
<evidence type="ECO:0000256" key="7">
    <source>
        <dbReference type="ARBA" id="ARBA00022723"/>
    </source>
</evidence>
<dbReference type="GO" id="GO:0070828">
    <property type="term" value="P:heterochromatin organization"/>
    <property type="evidence" value="ECO:0007669"/>
    <property type="project" value="TreeGrafter"/>
</dbReference>
<organism evidence="19 20">
    <name type="scientific">Conger conger</name>
    <name type="common">Conger eel</name>
    <name type="synonym">Muraena conger</name>
    <dbReference type="NCBI Taxonomy" id="82655"/>
    <lineage>
        <taxon>Eukaryota</taxon>
        <taxon>Metazoa</taxon>
        <taxon>Chordata</taxon>
        <taxon>Craniata</taxon>
        <taxon>Vertebrata</taxon>
        <taxon>Euteleostomi</taxon>
        <taxon>Actinopterygii</taxon>
        <taxon>Neopterygii</taxon>
        <taxon>Teleostei</taxon>
        <taxon>Anguilliformes</taxon>
        <taxon>Congridae</taxon>
        <taxon>Conger</taxon>
    </lineage>
</organism>
<evidence type="ECO:0000256" key="5">
    <source>
        <dbReference type="ARBA" id="ARBA00022679"/>
    </source>
</evidence>
<evidence type="ECO:0000313" key="19">
    <source>
        <dbReference type="EMBL" id="KAJ8283089.1"/>
    </source>
</evidence>
<dbReference type="GO" id="GO:0140947">
    <property type="term" value="F:histone H3K9me2 methyltransferase activity"/>
    <property type="evidence" value="ECO:0007669"/>
    <property type="project" value="UniProtKB-EC"/>
</dbReference>
<feature type="compositionally biased region" description="Pro residues" evidence="16">
    <location>
        <begin position="508"/>
        <end position="519"/>
    </location>
</feature>
<evidence type="ECO:0000256" key="10">
    <source>
        <dbReference type="ARBA" id="ARBA00022853"/>
    </source>
</evidence>
<evidence type="ECO:0000256" key="11">
    <source>
        <dbReference type="ARBA" id="ARBA00023242"/>
    </source>
</evidence>
<evidence type="ECO:0000256" key="16">
    <source>
        <dbReference type="SAM" id="MobiDB-lite"/>
    </source>
</evidence>
<evidence type="ECO:0000256" key="13">
    <source>
        <dbReference type="ARBA" id="ARBA00040299"/>
    </source>
</evidence>
<dbReference type="PROSITE" id="PS50868">
    <property type="entry name" value="POST_SET"/>
    <property type="match status" value="1"/>
</dbReference>
<accession>A0A9Q1DWY3</accession>
<dbReference type="GO" id="GO:0010629">
    <property type="term" value="P:negative regulation of gene expression"/>
    <property type="evidence" value="ECO:0007669"/>
    <property type="project" value="TreeGrafter"/>
</dbReference>
<feature type="region of interest" description="Disordered" evidence="16">
    <location>
        <begin position="108"/>
        <end position="160"/>
    </location>
</feature>
<dbReference type="InterPro" id="IPR003616">
    <property type="entry name" value="Post-SET_dom"/>
</dbReference>
<dbReference type="EC" id="2.1.1.366" evidence="12"/>
<dbReference type="AlphaFoldDB" id="A0A9Q1DWY3"/>
<feature type="compositionally biased region" description="Basic and acidic residues" evidence="16">
    <location>
        <begin position="566"/>
        <end position="575"/>
    </location>
</feature>
<feature type="domain" description="SET" evidence="17">
    <location>
        <begin position="427"/>
        <end position="662"/>
    </location>
</feature>
<feature type="compositionally biased region" description="Low complexity" evidence="16">
    <location>
        <begin position="520"/>
        <end position="530"/>
    </location>
</feature>
<feature type="domain" description="Post-SET" evidence="18">
    <location>
        <begin position="671"/>
        <end position="687"/>
    </location>
</feature>
<reference evidence="19" key="1">
    <citation type="journal article" date="2023" name="Science">
        <title>Genome structures resolve the early diversification of teleost fishes.</title>
        <authorList>
            <person name="Parey E."/>
            <person name="Louis A."/>
            <person name="Montfort J."/>
            <person name="Bouchez O."/>
            <person name="Roques C."/>
            <person name="Iampietro C."/>
            <person name="Lluch J."/>
            <person name="Castinel A."/>
            <person name="Donnadieu C."/>
            <person name="Desvignes T."/>
            <person name="Floi Bucao C."/>
            <person name="Jouanno E."/>
            <person name="Wen M."/>
            <person name="Mejri S."/>
            <person name="Dirks R."/>
            <person name="Jansen H."/>
            <person name="Henkel C."/>
            <person name="Chen W.J."/>
            <person name="Zahm M."/>
            <person name="Cabau C."/>
            <person name="Klopp C."/>
            <person name="Thompson A.W."/>
            <person name="Robinson-Rechavi M."/>
            <person name="Braasch I."/>
            <person name="Lecointre G."/>
            <person name="Bobe J."/>
            <person name="Postlethwait J.H."/>
            <person name="Berthelot C."/>
            <person name="Roest Crollius H."/>
            <person name="Guiguen Y."/>
        </authorList>
    </citation>
    <scope>NUCLEOTIDE SEQUENCE</scope>
    <source>
        <strain evidence="19">Concon-B</strain>
    </source>
</reference>
<evidence type="ECO:0000259" key="18">
    <source>
        <dbReference type="PROSITE" id="PS50868"/>
    </source>
</evidence>
<evidence type="ECO:0000256" key="6">
    <source>
        <dbReference type="ARBA" id="ARBA00022691"/>
    </source>
</evidence>
<keyword evidence="8" id="KW-0131">Cell cycle</keyword>
<dbReference type="InterPro" id="IPR046341">
    <property type="entry name" value="SET_dom_sf"/>
</dbReference>
<evidence type="ECO:0000256" key="15">
    <source>
        <dbReference type="ARBA" id="ARBA00049087"/>
    </source>
</evidence>
<proteinExistence type="predicted"/>
<dbReference type="GO" id="GO:0051301">
    <property type="term" value="P:cell division"/>
    <property type="evidence" value="ECO:0007669"/>
    <property type="project" value="UniProtKB-KW"/>
</dbReference>
<dbReference type="EMBL" id="JAFJMO010000003">
    <property type="protein sequence ID" value="KAJ8283089.1"/>
    <property type="molecule type" value="Genomic_DNA"/>
</dbReference>
<dbReference type="Proteomes" id="UP001152803">
    <property type="component" value="Unassembled WGS sequence"/>
</dbReference>
<keyword evidence="3" id="KW-0489">Methyltransferase</keyword>
<dbReference type="InterPro" id="IPR016177">
    <property type="entry name" value="DNA-bd_dom_sf"/>
</dbReference>
<name>A0A9Q1DWY3_CONCO</name>
<feature type="compositionally biased region" description="Polar residues" evidence="16">
    <location>
        <begin position="547"/>
        <end position="565"/>
    </location>
</feature>
<feature type="region of interest" description="Disordered" evidence="16">
    <location>
        <begin position="374"/>
        <end position="415"/>
    </location>
</feature>
<dbReference type="PANTHER" id="PTHR46024:SF3">
    <property type="entry name" value="HISTONE-LYSINE N-METHYLTRANSFERASE SETDB2"/>
    <property type="match status" value="1"/>
</dbReference>
<keyword evidence="8" id="KW-0498">Mitosis</keyword>
<dbReference type="PROSITE" id="PS50280">
    <property type="entry name" value="SET"/>
    <property type="match status" value="1"/>
</dbReference>
<dbReference type="SUPFAM" id="SSF54171">
    <property type="entry name" value="DNA-binding domain"/>
    <property type="match status" value="1"/>
</dbReference>
<dbReference type="InterPro" id="IPR001739">
    <property type="entry name" value="Methyl_CpG_DNA-bd"/>
</dbReference>
<dbReference type="OrthoDB" id="5792673at2759"/>
<evidence type="ECO:0000256" key="12">
    <source>
        <dbReference type="ARBA" id="ARBA00039052"/>
    </source>
</evidence>
<dbReference type="GO" id="GO:0046872">
    <property type="term" value="F:metal ion binding"/>
    <property type="evidence" value="ECO:0007669"/>
    <property type="project" value="UniProtKB-KW"/>
</dbReference>
<dbReference type="SMART" id="SM00317">
    <property type="entry name" value="SET"/>
    <property type="match status" value="1"/>
</dbReference>
<evidence type="ECO:0000259" key="17">
    <source>
        <dbReference type="PROSITE" id="PS50280"/>
    </source>
</evidence>
<protein>
    <recommendedName>
        <fullName evidence="13">Histone-lysine N-methyltransferase SETDB2</fullName>
        <ecNumber evidence="12">2.1.1.366</ecNumber>
    </recommendedName>
    <alternativeName>
        <fullName evidence="14">SET domain bifurcated 2</fullName>
    </alternativeName>
</protein>
<dbReference type="Pfam" id="PF01429">
    <property type="entry name" value="MBD"/>
    <property type="match status" value="1"/>
</dbReference>
<dbReference type="PANTHER" id="PTHR46024">
    <property type="entry name" value="HISTONE-LYSINE N-METHYLTRANSFERASE EGGLESS"/>
    <property type="match status" value="1"/>
</dbReference>
<evidence type="ECO:0000256" key="9">
    <source>
        <dbReference type="ARBA" id="ARBA00022833"/>
    </source>
</evidence>
<keyword evidence="20" id="KW-1185">Reference proteome</keyword>
<keyword evidence="2" id="KW-0217">Developmental protein</keyword>
<dbReference type="GO" id="GO:0005634">
    <property type="term" value="C:nucleus"/>
    <property type="evidence" value="ECO:0007669"/>
    <property type="project" value="UniProtKB-SubCell"/>
</dbReference>
<feature type="compositionally biased region" description="Pro residues" evidence="16">
    <location>
        <begin position="374"/>
        <end position="392"/>
    </location>
</feature>
<keyword evidence="4" id="KW-0132">Cell division</keyword>
<keyword evidence="6" id="KW-0949">S-adenosyl-L-methionine</keyword>
<evidence type="ECO:0000256" key="8">
    <source>
        <dbReference type="ARBA" id="ARBA00022776"/>
    </source>
</evidence>
<keyword evidence="9" id="KW-0862">Zinc</keyword>
<keyword evidence="11" id="KW-0539">Nucleus</keyword>
<evidence type="ECO:0000256" key="4">
    <source>
        <dbReference type="ARBA" id="ARBA00022618"/>
    </source>
</evidence>
<keyword evidence="7" id="KW-0479">Metal-binding</keyword>
<sequence length="687" mass="75100">MEDVMPSEVDKAKEFWSNVDVNIVFDALYDRLRYLRERIEADSATHREFIVGMNIILASELYISPKSETDPDEEAMLYDDILPVAVTDGGSEEWDLERELLQREPLFWPGHPPSPARHGQTPLSPSALQFERGDLSPLLPTQSENQELLPAPSPGRTEREALLPPLGPAHTGASPILPPVVSPPSGRASPMAPLSPLLPLFQPHSCSWICLPRPTLSTEHRLRGRNPLKLPLFWGFQRQHATPPGAPEGVVFYKAPCGRSLRGPEEACRFLREAEADAHLHAGLFSFSAAVQLHRREHWSARELLDPDLSRGAEPVPVALWNGLDGARPERFRYRAHRRPRGCLPPTGPVFTACCACPDACTDPALCACLQTPPRPAQTPPPRSPPPAPRPPRCTTTAASPAPRPPGNPSPPLNITRNRVVQRGLQVRLQVFRTPDRGWGVRCIDDLDQGTFVCTYTGVVLRAGLDSGASCLGAVTSDPSPHKRRRGDQSSDDEVEVVEEWRVDPAGPTNPDPTTPPHPSSGSPPVHVSVIKTPTGPAPPQDDSEQTEPQSGGTERGTSPSSVSHTEAENGKEAEPGLDSEWAWLGAGADREEGHAGVEEEHLYYLDATEEGNVGRFLNHSCCPNLFVQNVFIDSHHRDFPTIAFFTSRVVTAGTELTWNYSYDPGSVPEQEVPCQCGCESCRGVVI</sequence>
<evidence type="ECO:0000256" key="2">
    <source>
        <dbReference type="ARBA" id="ARBA00022473"/>
    </source>
</evidence>
<dbReference type="InterPro" id="IPR001214">
    <property type="entry name" value="SET_dom"/>
</dbReference>
<evidence type="ECO:0000313" key="20">
    <source>
        <dbReference type="Proteomes" id="UP001152803"/>
    </source>
</evidence>
<evidence type="ECO:0000256" key="3">
    <source>
        <dbReference type="ARBA" id="ARBA00022603"/>
    </source>
</evidence>
<dbReference type="InterPro" id="IPR051516">
    <property type="entry name" value="SETDB_methyltransferase"/>
</dbReference>
<comment type="subcellular location">
    <subcellularLocation>
        <location evidence="1">Nucleus</location>
    </subcellularLocation>
</comment>
<feature type="region of interest" description="Disordered" evidence="16">
    <location>
        <begin position="473"/>
        <end position="577"/>
    </location>
</feature>
<gene>
    <name evidence="19" type="ORF">COCON_G00056080</name>
</gene>
<feature type="compositionally biased region" description="Pro residues" evidence="16">
    <location>
        <begin position="402"/>
        <end position="412"/>
    </location>
</feature>
<comment type="caution">
    <text evidence="19">The sequence shown here is derived from an EMBL/GenBank/DDBJ whole genome shotgun (WGS) entry which is preliminary data.</text>
</comment>
<evidence type="ECO:0000256" key="14">
    <source>
        <dbReference type="ARBA" id="ARBA00042995"/>
    </source>
</evidence>
<evidence type="ECO:0000256" key="1">
    <source>
        <dbReference type="ARBA" id="ARBA00004123"/>
    </source>
</evidence>
<keyword evidence="10" id="KW-0156">Chromatin regulator</keyword>
<dbReference type="GO" id="GO:0032259">
    <property type="term" value="P:methylation"/>
    <property type="evidence" value="ECO:0007669"/>
    <property type="project" value="UniProtKB-KW"/>
</dbReference>
<dbReference type="Pfam" id="PF00856">
    <property type="entry name" value="SET"/>
    <property type="match status" value="1"/>
</dbReference>
<dbReference type="SUPFAM" id="SSF82199">
    <property type="entry name" value="SET domain"/>
    <property type="match status" value="1"/>
</dbReference>